<keyword evidence="4" id="KW-1185">Reference proteome</keyword>
<dbReference type="EMBL" id="KN837289">
    <property type="protein sequence ID" value="KIJ29144.1"/>
    <property type="molecule type" value="Genomic_DNA"/>
</dbReference>
<evidence type="ECO:0000313" key="3">
    <source>
        <dbReference type="EMBL" id="KIJ29144.1"/>
    </source>
</evidence>
<evidence type="ECO:0000313" key="4">
    <source>
        <dbReference type="Proteomes" id="UP000054279"/>
    </source>
</evidence>
<feature type="compositionally biased region" description="Basic and acidic residues" evidence="1">
    <location>
        <begin position="38"/>
        <end position="50"/>
    </location>
</feature>
<dbReference type="Pfam" id="PF00646">
    <property type="entry name" value="F-box"/>
    <property type="match status" value="1"/>
</dbReference>
<protein>
    <recommendedName>
        <fullName evidence="2">F-box domain-containing protein</fullName>
    </recommendedName>
</protein>
<dbReference type="PROSITE" id="PS50181">
    <property type="entry name" value="FBOX"/>
    <property type="match status" value="1"/>
</dbReference>
<gene>
    <name evidence="3" type="ORF">M422DRAFT_71286</name>
</gene>
<dbReference type="AlphaFoldDB" id="A0A0C9U4G1"/>
<dbReference type="SUPFAM" id="SSF52047">
    <property type="entry name" value="RNI-like"/>
    <property type="match status" value="1"/>
</dbReference>
<dbReference type="SUPFAM" id="SSF81383">
    <property type="entry name" value="F-box domain"/>
    <property type="match status" value="1"/>
</dbReference>
<feature type="domain" description="F-box" evidence="2">
    <location>
        <begin position="185"/>
        <end position="230"/>
    </location>
</feature>
<evidence type="ECO:0000256" key="1">
    <source>
        <dbReference type="SAM" id="MobiDB-lite"/>
    </source>
</evidence>
<reference evidence="3 4" key="1">
    <citation type="submission" date="2014-06" db="EMBL/GenBank/DDBJ databases">
        <title>Evolutionary Origins and Diversification of the Mycorrhizal Mutualists.</title>
        <authorList>
            <consortium name="DOE Joint Genome Institute"/>
            <consortium name="Mycorrhizal Genomics Consortium"/>
            <person name="Kohler A."/>
            <person name="Kuo A."/>
            <person name="Nagy L.G."/>
            <person name="Floudas D."/>
            <person name="Copeland A."/>
            <person name="Barry K.W."/>
            <person name="Cichocki N."/>
            <person name="Veneault-Fourrey C."/>
            <person name="LaButti K."/>
            <person name="Lindquist E.A."/>
            <person name="Lipzen A."/>
            <person name="Lundell T."/>
            <person name="Morin E."/>
            <person name="Murat C."/>
            <person name="Riley R."/>
            <person name="Ohm R."/>
            <person name="Sun H."/>
            <person name="Tunlid A."/>
            <person name="Henrissat B."/>
            <person name="Grigoriev I.V."/>
            <person name="Hibbett D.S."/>
            <person name="Martin F."/>
        </authorList>
    </citation>
    <scope>NUCLEOTIDE SEQUENCE [LARGE SCALE GENOMIC DNA]</scope>
    <source>
        <strain evidence="3 4">SS14</strain>
    </source>
</reference>
<name>A0A0C9U4G1_SPHS4</name>
<dbReference type="InterPro" id="IPR001810">
    <property type="entry name" value="F-box_dom"/>
</dbReference>
<feature type="region of interest" description="Disordered" evidence="1">
    <location>
        <begin position="38"/>
        <end position="59"/>
    </location>
</feature>
<organism evidence="3 4">
    <name type="scientific">Sphaerobolus stellatus (strain SS14)</name>
    <dbReference type="NCBI Taxonomy" id="990650"/>
    <lineage>
        <taxon>Eukaryota</taxon>
        <taxon>Fungi</taxon>
        <taxon>Dikarya</taxon>
        <taxon>Basidiomycota</taxon>
        <taxon>Agaricomycotina</taxon>
        <taxon>Agaricomycetes</taxon>
        <taxon>Phallomycetidae</taxon>
        <taxon>Geastrales</taxon>
        <taxon>Sphaerobolaceae</taxon>
        <taxon>Sphaerobolus</taxon>
    </lineage>
</organism>
<dbReference type="OrthoDB" id="3258311at2759"/>
<dbReference type="HOGENOM" id="CLU_024464_0_0_1"/>
<accession>A0A0C9U4G1</accession>
<proteinExistence type="predicted"/>
<evidence type="ECO:0000259" key="2">
    <source>
        <dbReference type="PROSITE" id="PS50181"/>
    </source>
</evidence>
<sequence>MESDEESESKREYQYTWQYKSWPYLRLYEESETEVRQIHHDGRQLKRTDGEGSDATGNSENEELDEWLLDNLKLYRVFRFFESLEGFYSGNLDLSGRSPQRWNSLWRRWDMFSRELAEIFLVLTGMHSNSDLEESQSMELEIEDQETWKTFKTKWEIPTCMTWLDIASRVREIYKRYMMKPIFQKLYLNDLPTEILDMIVAEMSISETRTLSMTCKLFNDISRRYIFQARTVRFQLPLYWWKGIRESEDKNTMLAQTAINSRKQMLLYTDFLKGRPDLLDKAESLVLADGLKHEVCDGGWFEDFDLSSVEHNFYRSITRAFGDVLCGTRNLTTLRLQYIDLSEEIIRLIGGLDRLQKLTLIWCDITCEAIQALEAGILPTSSVPNLTLWIQESGENSGSEWYPLLFCPALLTIGIKGSSKANSLPVLPPPDIWPRFIFLQTLQRLDIDGLWDFQEFAELLQVGAQSHPLRITHLRISSRWAIDLDKISQVLSALQSCPMEVLVLQGLADGDPPLIQHISEIFPDLMALTLILRQNSGQHRNKHAIWPYPSWEYAAKFRGFRRLQHFGWNFHFNISDSSPRTMLLFEDEFTGIMKGENKFDWDKWMEEKDNMFFMDDEYLALPFAAHCPTLETFALTTDSSMIFPVACRISKAPGGTPVLEVPPGRAYVQQPWNMEQWNPSEFKQRGPGWPPILTLERRNSM</sequence>
<dbReference type="InterPro" id="IPR032675">
    <property type="entry name" value="LRR_dom_sf"/>
</dbReference>
<dbReference type="InterPro" id="IPR036047">
    <property type="entry name" value="F-box-like_dom_sf"/>
</dbReference>
<dbReference type="Proteomes" id="UP000054279">
    <property type="component" value="Unassembled WGS sequence"/>
</dbReference>
<dbReference type="Gene3D" id="3.80.10.10">
    <property type="entry name" value="Ribonuclease Inhibitor"/>
    <property type="match status" value="1"/>
</dbReference>